<evidence type="ECO:0000256" key="3">
    <source>
        <dbReference type="ARBA" id="ARBA00022989"/>
    </source>
</evidence>
<evidence type="ECO:0000259" key="5">
    <source>
        <dbReference type="PROSITE" id="PS52015"/>
    </source>
</evidence>
<dbReference type="Proteomes" id="UP001302429">
    <property type="component" value="Chromosome"/>
</dbReference>
<evidence type="ECO:0000256" key="1">
    <source>
        <dbReference type="ARBA" id="ARBA00004167"/>
    </source>
</evidence>
<keyword evidence="4" id="KW-0472">Membrane</keyword>
<name>A0AA97I163_9SPHN</name>
<dbReference type="Gene3D" id="3.30.1150.10">
    <property type="match status" value="1"/>
</dbReference>
<dbReference type="Pfam" id="PF03544">
    <property type="entry name" value="TonB_C"/>
    <property type="match status" value="1"/>
</dbReference>
<dbReference type="SUPFAM" id="SSF74653">
    <property type="entry name" value="TolA/TonB C-terminal domain"/>
    <property type="match status" value="1"/>
</dbReference>
<dbReference type="RefSeq" id="WP_317082895.1">
    <property type="nucleotide sequence ID" value="NZ_CP136594.1"/>
</dbReference>
<dbReference type="EMBL" id="CP136594">
    <property type="protein sequence ID" value="WOE75737.1"/>
    <property type="molecule type" value="Genomic_DNA"/>
</dbReference>
<dbReference type="KEGG" id="acoa:RB602_03220"/>
<protein>
    <submittedName>
        <fullName evidence="6">TonB family protein</fullName>
    </submittedName>
</protein>
<sequence length="324" mass="35971">MRFKGVPGFLIREQSTRYYLSLFLKILYSGLMIRHCSNTILLGAALLLGITPLSSAVAKKEPLVLKPSGKWILSYDEDGCRMLRQFGEGDEKTIFSMSRYAPSLSFSMLVAGKPVRTRRDQKSSNIRFEPTGSLLQVPFFSGDLGELPAMVFSGSGNGLYTTEDSESIPDVAIRASQNGISALSIGSPLRRDVRLDLGLMEKPFAAMEQCTDDLVTSWGLNPETQKSLREKVTPLVERSKWIRPSDYPSDMLQAGQPALVTARIMIDREGQITGCHIQRTTRPKEFDKAVCGSIIRRAKFSPAINADGETTASYYIINIRFQIP</sequence>
<dbReference type="GO" id="GO:0016020">
    <property type="term" value="C:membrane"/>
    <property type="evidence" value="ECO:0007669"/>
    <property type="project" value="UniProtKB-SubCell"/>
</dbReference>
<organism evidence="6 7">
    <name type="scientific">Alterisphingorhabdus coralli</name>
    <dbReference type="NCBI Taxonomy" id="3071408"/>
    <lineage>
        <taxon>Bacteria</taxon>
        <taxon>Pseudomonadati</taxon>
        <taxon>Pseudomonadota</taxon>
        <taxon>Alphaproteobacteria</taxon>
        <taxon>Sphingomonadales</taxon>
        <taxon>Sphingomonadaceae</taxon>
        <taxon>Alterisphingorhabdus (ex Yan et al. 2024)</taxon>
    </lineage>
</organism>
<feature type="domain" description="TonB C-terminal" evidence="5">
    <location>
        <begin position="232"/>
        <end position="324"/>
    </location>
</feature>
<dbReference type="InterPro" id="IPR037682">
    <property type="entry name" value="TonB_C"/>
</dbReference>
<evidence type="ECO:0000313" key="7">
    <source>
        <dbReference type="Proteomes" id="UP001302429"/>
    </source>
</evidence>
<keyword evidence="2" id="KW-0812">Transmembrane</keyword>
<dbReference type="PROSITE" id="PS52015">
    <property type="entry name" value="TONB_CTD"/>
    <property type="match status" value="1"/>
</dbReference>
<evidence type="ECO:0000313" key="6">
    <source>
        <dbReference type="EMBL" id="WOE75737.1"/>
    </source>
</evidence>
<keyword evidence="7" id="KW-1185">Reference proteome</keyword>
<dbReference type="InterPro" id="IPR006260">
    <property type="entry name" value="TonB/TolA_C"/>
</dbReference>
<dbReference type="NCBIfam" id="TIGR01352">
    <property type="entry name" value="tonB_Cterm"/>
    <property type="match status" value="1"/>
</dbReference>
<reference evidence="6 7" key="1">
    <citation type="submission" date="2023-10" db="EMBL/GenBank/DDBJ databases">
        <title>Complete genome sequence of a Sphingomonadaceae bacterium.</title>
        <authorList>
            <person name="Yan C."/>
        </authorList>
    </citation>
    <scope>NUCLEOTIDE SEQUENCE [LARGE SCALE GENOMIC DNA]</scope>
    <source>
        <strain evidence="6 7">SCSIO 66989</strain>
    </source>
</reference>
<gene>
    <name evidence="6" type="ORF">RB602_03220</name>
</gene>
<keyword evidence="3" id="KW-1133">Transmembrane helix</keyword>
<evidence type="ECO:0000256" key="2">
    <source>
        <dbReference type="ARBA" id="ARBA00022692"/>
    </source>
</evidence>
<dbReference type="GO" id="GO:0055085">
    <property type="term" value="P:transmembrane transport"/>
    <property type="evidence" value="ECO:0007669"/>
    <property type="project" value="InterPro"/>
</dbReference>
<comment type="subcellular location">
    <subcellularLocation>
        <location evidence="1">Membrane</location>
        <topology evidence="1">Single-pass membrane protein</topology>
    </subcellularLocation>
</comment>
<dbReference type="AlphaFoldDB" id="A0AA97I163"/>
<accession>A0AA97I163</accession>
<proteinExistence type="predicted"/>
<evidence type="ECO:0000256" key="4">
    <source>
        <dbReference type="ARBA" id="ARBA00023136"/>
    </source>
</evidence>